<feature type="compositionally biased region" description="Acidic residues" evidence="1">
    <location>
        <begin position="298"/>
        <end position="317"/>
    </location>
</feature>
<feature type="region of interest" description="Disordered" evidence="1">
    <location>
        <begin position="242"/>
        <end position="264"/>
    </location>
</feature>
<proteinExistence type="predicted"/>
<evidence type="ECO:0000256" key="1">
    <source>
        <dbReference type="SAM" id="MobiDB-lite"/>
    </source>
</evidence>
<name>A0A9W7AW01_9STRA</name>
<comment type="caution">
    <text evidence="2">The sequence shown here is derived from an EMBL/GenBank/DDBJ whole genome shotgun (WGS) entry which is preliminary data.</text>
</comment>
<protein>
    <submittedName>
        <fullName evidence="2">Uncharacterized protein</fullName>
    </submittedName>
</protein>
<sequence length="513" mass="57363">MSSSKSSTYWHTHITPLFEPLIASLVINAPSNPKAWIINKLSGKDSDKVSLDPPPPRPPSPDGKVHPNNDNVLYSKEAFKVDQITGEKIEADTDDKEDAVSLEKILLPGEGFPTDISKFSISYNQILLSSWVKQPSPCCGAASVAGAVNCIRGIKRGEDGVIGHLDVLPIMGGLLEDQMKTIKRKLERILGAVDPLIDAVKADLSKDGRTLGGKEKNGAKQGAPKSLLLKVIRKVVEEAIKSRSSKKEPEVKNSNGEDNGEVKEEELLTSTIEMGDCFERIHKFYIEADNKKKSKEEEAIEEESEVDEDDRDDEEDNLENKKDSPNANDEELLVFDFSKPVKKRKSSTMPSWKSLLLEILKKLGGLEKVYHTLKPSTGPFGNWGIIGACKGLNISSQDYVFDCTVVMGKKSSKQKKGYVSLHGSDTEEDIEEQWSKLRSLFLNDLSVLLSHHKNHYALIYALREYKKDGKWVRQVFTARKGQRPSCWIDFEELRKTYLGWEGYKLMVVTGKKL</sequence>
<keyword evidence="3" id="KW-1185">Reference proteome</keyword>
<feature type="region of interest" description="Disordered" evidence="1">
    <location>
        <begin position="46"/>
        <end position="70"/>
    </location>
</feature>
<organism evidence="2 3">
    <name type="scientific">Triparma laevis f. longispina</name>
    <dbReference type="NCBI Taxonomy" id="1714387"/>
    <lineage>
        <taxon>Eukaryota</taxon>
        <taxon>Sar</taxon>
        <taxon>Stramenopiles</taxon>
        <taxon>Ochrophyta</taxon>
        <taxon>Bolidophyceae</taxon>
        <taxon>Parmales</taxon>
        <taxon>Triparmaceae</taxon>
        <taxon>Triparma</taxon>
    </lineage>
</organism>
<gene>
    <name evidence="2" type="ORF">TrLO_g820</name>
</gene>
<dbReference type="Proteomes" id="UP001165122">
    <property type="component" value="Unassembled WGS sequence"/>
</dbReference>
<accession>A0A9W7AW01</accession>
<feature type="compositionally biased region" description="Pro residues" evidence="1">
    <location>
        <begin position="52"/>
        <end position="61"/>
    </location>
</feature>
<reference evidence="3" key="1">
    <citation type="journal article" date="2023" name="Commun. Biol.">
        <title>Genome analysis of Parmales, the sister group of diatoms, reveals the evolutionary specialization of diatoms from phago-mixotrophs to photoautotrophs.</title>
        <authorList>
            <person name="Ban H."/>
            <person name="Sato S."/>
            <person name="Yoshikawa S."/>
            <person name="Yamada K."/>
            <person name="Nakamura Y."/>
            <person name="Ichinomiya M."/>
            <person name="Sato N."/>
            <person name="Blanc-Mathieu R."/>
            <person name="Endo H."/>
            <person name="Kuwata A."/>
            <person name="Ogata H."/>
        </authorList>
    </citation>
    <scope>NUCLEOTIDE SEQUENCE [LARGE SCALE GENOMIC DNA]</scope>
    <source>
        <strain evidence="3">NIES 3700</strain>
    </source>
</reference>
<evidence type="ECO:0000313" key="3">
    <source>
        <dbReference type="Proteomes" id="UP001165122"/>
    </source>
</evidence>
<dbReference type="AlphaFoldDB" id="A0A9W7AW01"/>
<dbReference type="OrthoDB" id="78449at2759"/>
<feature type="region of interest" description="Disordered" evidence="1">
    <location>
        <begin position="292"/>
        <end position="326"/>
    </location>
</feature>
<feature type="compositionally biased region" description="Basic and acidic residues" evidence="1">
    <location>
        <begin position="242"/>
        <end position="251"/>
    </location>
</feature>
<dbReference type="EMBL" id="BRXW01000723">
    <property type="protein sequence ID" value="GMH75414.1"/>
    <property type="molecule type" value="Genomic_DNA"/>
</dbReference>
<evidence type="ECO:0000313" key="2">
    <source>
        <dbReference type="EMBL" id="GMH75414.1"/>
    </source>
</evidence>